<evidence type="ECO:0000259" key="2">
    <source>
        <dbReference type="PROSITE" id="PS51186"/>
    </source>
</evidence>
<evidence type="ECO:0000313" key="4">
    <source>
        <dbReference type="Proteomes" id="UP000186341"/>
    </source>
</evidence>
<feature type="compositionally biased region" description="Polar residues" evidence="1">
    <location>
        <begin position="191"/>
        <end position="205"/>
    </location>
</feature>
<dbReference type="InterPro" id="IPR051531">
    <property type="entry name" value="N-acetyltransferase"/>
</dbReference>
<comment type="caution">
    <text evidence="3">The sequence shown here is derived from an EMBL/GenBank/DDBJ whole genome shotgun (WGS) entry which is preliminary data.</text>
</comment>
<dbReference type="GeneID" id="82202534"/>
<evidence type="ECO:0000313" key="3">
    <source>
        <dbReference type="EMBL" id="OLU40516.1"/>
    </source>
</evidence>
<dbReference type="Pfam" id="PF13302">
    <property type="entry name" value="Acetyltransf_3"/>
    <property type="match status" value="1"/>
</dbReference>
<dbReference type="SUPFAM" id="SSF55729">
    <property type="entry name" value="Acyl-CoA N-acyltransferases (Nat)"/>
    <property type="match status" value="1"/>
</dbReference>
<reference evidence="3 4" key="1">
    <citation type="submission" date="2016-11" db="EMBL/GenBank/DDBJ databases">
        <title>Description of two novel members of the family Erysipelotrichaceae: Ileibacterium lipovorans gen. nov., sp. nov. and Dubosiella newyorkensis, gen. nov., sp. nov.</title>
        <authorList>
            <person name="Cox L.M."/>
            <person name="Sohn J."/>
            <person name="Tyrrell K.L."/>
            <person name="Citron D.M."/>
            <person name="Lawson P.A."/>
            <person name="Patel N.B."/>
            <person name="Iizumi T."/>
            <person name="Perez-Perez G.I."/>
            <person name="Goldstein E.J."/>
            <person name="Blaser M.J."/>
        </authorList>
    </citation>
    <scope>NUCLEOTIDE SEQUENCE [LARGE SCALE GENOMIC DNA]</scope>
    <source>
        <strain evidence="3 4">NYU-BL-A3</strain>
    </source>
</reference>
<dbReference type="InterPro" id="IPR000182">
    <property type="entry name" value="GNAT_dom"/>
</dbReference>
<evidence type="ECO:0000256" key="1">
    <source>
        <dbReference type="SAM" id="MobiDB-lite"/>
    </source>
</evidence>
<dbReference type="InterPro" id="IPR016181">
    <property type="entry name" value="Acyl_CoA_acyltransferase"/>
</dbReference>
<dbReference type="RefSeq" id="WP_075818883.1">
    <property type="nucleotide sequence ID" value="NZ_CAJUTZ010000032.1"/>
</dbReference>
<dbReference type="PROSITE" id="PS51186">
    <property type="entry name" value="GNAT"/>
    <property type="match status" value="1"/>
</dbReference>
<keyword evidence="4" id="KW-1185">Reference proteome</keyword>
<dbReference type="PANTHER" id="PTHR43792:SF1">
    <property type="entry name" value="N-ACETYLTRANSFERASE DOMAIN-CONTAINING PROTEIN"/>
    <property type="match status" value="1"/>
</dbReference>
<name>A0A1U7NGQ1_9FIRM</name>
<feature type="region of interest" description="Disordered" evidence="1">
    <location>
        <begin position="185"/>
        <end position="205"/>
    </location>
</feature>
<feature type="domain" description="N-acetyltransferase" evidence="2">
    <location>
        <begin position="13"/>
        <end position="172"/>
    </location>
</feature>
<dbReference type="Gene3D" id="3.40.630.30">
    <property type="match status" value="1"/>
</dbReference>
<accession>A0A1U7NGQ1</accession>
<dbReference type="PANTHER" id="PTHR43792">
    <property type="entry name" value="GNAT FAMILY, PUTATIVE (AFU_ORTHOLOGUE AFUA_3G00765)-RELATED-RELATED"/>
    <property type="match status" value="1"/>
</dbReference>
<dbReference type="GO" id="GO:0016747">
    <property type="term" value="F:acyltransferase activity, transferring groups other than amino-acyl groups"/>
    <property type="evidence" value="ECO:0007669"/>
    <property type="project" value="InterPro"/>
</dbReference>
<organism evidence="3 4">
    <name type="scientific">Ileibacterium valens</name>
    <dbReference type="NCBI Taxonomy" id="1862668"/>
    <lineage>
        <taxon>Bacteria</taxon>
        <taxon>Bacillati</taxon>
        <taxon>Bacillota</taxon>
        <taxon>Erysipelotrichia</taxon>
        <taxon>Erysipelotrichales</taxon>
        <taxon>Erysipelotrichaceae</taxon>
        <taxon>Ileibacterium</taxon>
    </lineage>
</organism>
<dbReference type="CDD" id="cd04301">
    <property type="entry name" value="NAT_SF"/>
    <property type="match status" value="1"/>
</dbReference>
<dbReference type="OrthoDB" id="9798081at2"/>
<keyword evidence="3" id="KW-0808">Transferase</keyword>
<sequence length="205" mass="24000">MKVKKMQIETKRLLLREMNQQDFSALFNIFSDPETMKHYPAPFDKKRVKDWIEWNIQNYRNYGFGLWSVVLKETGQVIGDCGITIQNINGDLLPEIGYHVHKNYWKRGYGSEAAKAVRDYAFQNTDYEILYSYVKYTNLASASTAQKIGMKKINEFPNKKNKISYVYALTRSEWLDHQELPFRTAKEHSDPSYQKVSSASKSELD</sequence>
<proteinExistence type="predicted"/>
<gene>
    <name evidence="3" type="ORF">BO222_04800</name>
</gene>
<dbReference type="AlphaFoldDB" id="A0A1U7NGQ1"/>
<dbReference type="Proteomes" id="UP000186341">
    <property type="component" value="Unassembled WGS sequence"/>
</dbReference>
<dbReference type="EMBL" id="MPJW01000105">
    <property type="protein sequence ID" value="OLU40516.1"/>
    <property type="molecule type" value="Genomic_DNA"/>
</dbReference>
<protein>
    <submittedName>
        <fullName evidence="3">GNAT family N-acetyltransferase</fullName>
    </submittedName>
</protein>